<reference evidence="1" key="1">
    <citation type="submission" date="2022-10" db="EMBL/GenBank/DDBJ databases">
        <title>Characterization and whole genome sequencing of a new Roseateles species, isolated from fresh water.</title>
        <authorList>
            <person name="Guliayeva D.Y."/>
            <person name="Akhremchuk A.E."/>
            <person name="Sikolenko M.A."/>
            <person name="Valentovich L.N."/>
            <person name="Sidarenka A.V."/>
        </authorList>
    </citation>
    <scope>NUCLEOTIDE SEQUENCE</scope>
    <source>
        <strain evidence="1">BIM B-1768</strain>
    </source>
</reference>
<dbReference type="EMBL" id="CP104562">
    <property type="protein sequence ID" value="UXH78526.1"/>
    <property type="molecule type" value="Genomic_DNA"/>
</dbReference>
<name>A0ABY6AZC4_9BURK</name>
<dbReference type="RefSeq" id="WP_261758340.1">
    <property type="nucleotide sequence ID" value="NZ_CP104562.2"/>
</dbReference>
<organism evidence="1 2">
    <name type="scientific">Roseateles amylovorans</name>
    <dbReference type="NCBI Taxonomy" id="2978473"/>
    <lineage>
        <taxon>Bacteria</taxon>
        <taxon>Pseudomonadati</taxon>
        <taxon>Pseudomonadota</taxon>
        <taxon>Betaproteobacteria</taxon>
        <taxon>Burkholderiales</taxon>
        <taxon>Sphaerotilaceae</taxon>
        <taxon>Roseateles</taxon>
    </lineage>
</organism>
<evidence type="ECO:0000313" key="2">
    <source>
        <dbReference type="Proteomes" id="UP001064933"/>
    </source>
</evidence>
<dbReference type="InterPro" id="IPR025460">
    <property type="entry name" value="DUF4280"/>
</dbReference>
<protein>
    <submittedName>
        <fullName evidence="1">DUF4280 domain-containing protein</fullName>
    </submittedName>
</protein>
<sequence>MALHVCTGALLQCSFGLLPAVFTATPRPVLTAARPAGTVLDHLPLVHIPSFGLCRCAGNPSVAAATAAALGVLTPMPCLPATPLPWLPGAVTVLLEGQPALDDVCTLACVWGGEIRVLQAGQFTHQIP</sequence>
<gene>
    <name evidence="1" type="ORF">N4261_00890</name>
</gene>
<evidence type="ECO:0000313" key="1">
    <source>
        <dbReference type="EMBL" id="UXH78526.1"/>
    </source>
</evidence>
<keyword evidence="2" id="KW-1185">Reference proteome</keyword>
<accession>A0ABY6AZC4</accession>
<dbReference type="Proteomes" id="UP001064933">
    <property type="component" value="Chromosome"/>
</dbReference>
<proteinExistence type="predicted"/>
<dbReference type="Pfam" id="PF14107">
    <property type="entry name" value="DUF4280"/>
    <property type="match status" value="1"/>
</dbReference>